<evidence type="ECO:0000256" key="5">
    <source>
        <dbReference type="ARBA" id="ARBA00023034"/>
    </source>
</evidence>
<proteinExistence type="inferred from homology"/>
<organism evidence="8 10">
    <name type="scientific">Pichia angusta</name>
    <name type="common">Yeast</name>
    <name type="synonym">Hansenula polymorpha</name>
    <dbReference type="NCBI Taxonomy" id="870730"/>
    <lineage>
        <taxon>Eukaryota</taxon>
        <taxon>Fungi</taxon>
        <taxon>Dikarya</taxon>
        <taxon>Ascomycota</taxon>
        <taxon>Saccharomycotina</taxon>
        <taxon>Pichiomycetes</taxon>
        <taxon>Pichiales</taxon>
        <taxon>Pichiaceae</taxon>
        <taxon>Ogataea</taxon>
    </lineage>
</organism>
<keyword evidence="4" id="KW-1133">Transmembrane helix</keyword>
<comment type="caution">
    <text evidence="8">The sequence shown here is derived from an EMBL/GenBank/DDBJ whole genome shotgun (WGS) entry which is preliminary data.</text>
</comment>
<keyword evidence="5" id="KW-0333">Golgi apparatus</keyword>
<dbReference type="GO" id="GO:0000009">
    <property type="term" value="F:alpha-1,6-mannosyltransferase activity"/>
    <property type="evidence" value="ECO:0007669"/>
    <property type="project" value="TreeGrafter"/>
</dbReference>
<keyword evidence="2" id="KW-0812">Transmembrane</keyword>
<sequence length="354" mass="40671">MFVHKPLRLVVPLLAVIGFLWLIFGSSHETKPNSPYKYKKIKKNDVIPRNLPADHISHYDLNKLASTPMAAYNKERVLILTPMAKFLDQYWDNLLKLTYPRELIELGFIVPRTADGDAALRKLETAVKKIQNPKNTKDAKFAKVTILRQDTEALDSQSEKDRHAFQVQKQRRSQMAVARNSLLFTTIGPYTSWVLWLDGDIVETPPTLIQDLVSHDKPVIAANCYQRYYDEEKKQDAIRPYDFNNWVESEEGLRIASTMSDDEIIVEAYAELATYRPLMGHFYDPNGDVNTEMQLDGVGGTCLLVKADVHRDGAMFPSFPFYHLIETEGFAKMAKRLGYEVFGLPNYLVYHYNE</sequence>
<keyword evidence="3" id="KW-0735">Signal-anchor</keyword>
<reference evidence="8 11" key="1">
    <citation type="journal article" date="2021" name="G3 (Bethesda)">
        <title>Genomic diversity, chromosomal rearrangements, and interspecies hybridization in the ogataea polymorpha species complex.</title>
        <authorList>
            <person name="Hanson S.J."/>
            <person name="Cinneide E.O."/>
            <person name="Salzberg L.I."/>
            <person name="Wolfe K.H."/>
            <person name="McGowan J."/>
            <person name="Fitzpatrick D.A."/>
            <person name="Matlin K."/>
        </authorList>
    </citation>
    <scope>NUCLEOTIDE SEQUENCE</scope>
    <source>
        <strain evidence="9">51-138</strain>
        <strain evidence="8">61-244</strain>
    </source>
</reference>
<dbReference type="GeneID" id="66126547"/>
<dbReference type="Proteomes" id="UP001196530">
    <property type="component" value="Unassembled WGS sequence"/>
</dbReference>
<dbReference type="EMBL" id="JAHLVD010000020">
    <property type="protein sequence ID" value="KAG7845642.1"/>
    <property type="molecule type" value="Genomic_DNA"/>
</dbReference>
<evidence type="ECO:0000256" key="1">
    <source>
        <dbReference type="ARBA" id="ARBA00004323"/>
    </source>
</evidence>
<accession>A0AAN6DHR9</accession>
<protein>
    <submittedName>
        <fullName evidence="8">Uncharacterized protein</fullName>
    </submittedName>
</protein>
<dbReference type="Gene3D" id="3.90.550.10">
    <property type="entry name" value="Spore Coat Polysaccharide Biosynthesis Protein SpsA, Chain A"/>
    <property type="match status" value="1"/>
</dbReference>
<evidence type="ECO:0000256" key="2">
    <source>
        <dbReference type="ARBA" id="ARBA00022692"/>
    </source>
</evidence>
<dbReference type="PANTHER" id="PTHR43083">
    <property type="entry name" value="MANNAN POLYMERASE II"/>
    <property type="match status" value="1"/>
</dbReference>
<comment type="similarity">
    <text evidence="7">Belongs to the ANP1/MMN9/VAN1 family.</text>
</comment>
<dbReference type="PANTHER" id="PTHR43083:SF6">
    <property type="entry name" value="MANNAN POLYMERASE COMPLEXES SUBUNIT MNN9"/>
    <property type="match status" value="1"/>
</dbReference>
<evidence type="ECO:0000313" key="8">
    <source>
        <dbReference type="EMBL" id="KAG7819822.1"/>
    </source>
</evidence>
<evidence type="ECO:0000256" key="7">
    <source>
        <dbReference type="ARBA" id="ARBA00037964"/>
    </source>
</evidence>
<evidence type="ECO:0000256" key="3">
    <source>
        <dbReference type="ARBA" id="ARBA00022968"/>
    </source>
</evidence>
<dbReference type="GO" id="GO:0000032">
    <property type="term" value="P:cell wall mannoprotein biosynthetic process"/>
    <property type="evidence" value="ECO:0007669"/>
    <property type="project" value="TreeGrafter"/>
</dbReference>
<dbReference type="Pfam" id="PF03452">
    <property type="entry name" value="Anp1"/>
    <property type="match status" value="1"/>
</dbReference>
<name>A0AAN6DHR9_PICAN</name>
<dbReference type="GO" id="GO:0006487">
    <property type="term" value="P:protein N-linked glycosylation"/>
    <property type="evidence" value="ECO:0007669"/>
    <property type="project" value="TreeGrafter"/>
</dbReference>
<keyword evidence="6" id="KW-0472">Membrane</keyword>
<evidence type="ECO:0000313" key="10">
    <source>
        <dbReference type="Proteomes" id="UP001196530"/>
    </source>
</evidence>
<evidence type="ECO:0000313" key="11">
    <source>
        <dbReference type="Proteomes" id="UP001197328"/>
    </source>
</evidence>
<evidence type="ECO:0000256" key="6">
    <source>
        <dbReference type="ARBA" id="ARBA00023136"/>
    </source>
</evidence>
<dbReference type="Proteomes" id="UP001197328">
    <property type="component" value="Unassembled WGS sequence"/>
</dbReference>
<comment type="subcellular location">
    <subcellularLocation>
        <location evidence="1">Golgi apparatus membrane</location>
        <topology evidence="1">Single-pass type II membrane protein</topology>
    </subcellularLocation>
</comment>
<evidence type="ECO:0000256" key="4">
    <source>
        <dbReference type="ARBA" id="ARBA00022989"/>
    </source>
</evidence>
<dbReference type="FunFam" id="3.90.550.10:FF:000017">
    <property type="entry name" value="Mannan polymerase II complex ANP1 subunit"/>
    <property type="match status" value="1"/>
</dbReference>
<dbReference type="GO" id="GO:0000136">
    <property type="term" value="C:mannan polymerase complex"/>
    <property type="evidence" value="ECO:0007669"/>
    <property type="project" value="TreeGrafter"/>
</dbReference>
<dbReference type="SUPFAM" id="SSF53448">
    <property type="entry name" value="Nucleotide-diphospho-sugar transferases"/>
    <property type="match status" value="1"/>
</dbReference>
<dbReference type="RefSeq" id="XP_043060701.1">
    <property type="nucleotide sequence ID" value="XM_043202978.1"/>
</dbReference>
<gene>
    <name evidence="8" type="ORF">KL928_002496</name>
    <name evidence="9" type="ORF">KL940_005198</name>
</gene>
<dbReference type="AlphaFoldDB" id="A0AAN6DHR9"/>
<dbReference type="EMBL" id="JAHLUX010000004">
    <property type="protein sequence ID" value="KAG7819822.1"/>
    <property type="molecule type" value="Genomic_DNA"/>
</dbReference>
<evidence type="ECO:0000313" key="9">
    <source>
        <dbReference type="EMBL" id="KAG7845642.1"/>
    </source>
</evidence>
<dbReference type="InterPro" id="IPR052086">
    <property type="entry name" value="Mannan_Polymerase_Subunit"/>
</dbReference>
<dbReference type="InterPro" id="IPR029044">
    <property type="entry name" value="Nucleotide-diphossugar_trans"/>
</dbReference>
<keyword evidence="11" id="KW-1185">Reference proteome</keyword>